<reference evidence="6" key="1">
    <citation type="submission" date="2018-06" db="EMBL/GenBank/DDBJ databases">
        <authorList>
            <person name="Zhirakovskaya E."/>
        </authorList>
    </citation>
    <scope>NUCLEOTIDE SEQUENCE</scope>
</reference>
<dbReference type="Pfam" id="PF00293">
    <property type="entry name" value="NUDIX"/>
    <property type="match status" value="1"/>
</dbReference>
<feature type="domain" description="Nudix hydrolase" evidence="5">
    <location>
        <begin position="22"/>
        <end position="152"/>
    </location>
</feature>
<dbReference type="PANTHER" id="PTHR12629:SF0">
    <property type="entry name" value="DIPHOSPHOINOSITOL-POLYPHOSPHATE DIPHOSPHATASE"/>
    <property type="match status" value="1"/>
</dbReference>
<evidence type="ECO:0000313" key="6">
    <source>
        <dbReference type="EMBL" id="VAW04155.1"/>
    </source>
</evidence>
<proteinExistence type="predicted"/>
<dbReference type="CDD" id="cd04666">
    <property type="entry name" value="NUDIX_DIPP2_like_Nudt4"/>
    <property type="match status" value="1"/>
</dbReference>
<gene>
    <name evidence="6" type="ORF">MNBD_ALPHA07-763</name>
</gene>
<dbReference type="InterPro" id="IPR015797">
    <property type="entry name" value="NUDIX_hydrolase-like_dom_sf"/>
</dbReference>
<organism evidence="6">
    <name type="scientific">hydrothermal vent metagenome</name>
    <dbReference type="NCBI Taxonomy" id="652676"/>
    <lineage>
        <taxon>unclassified sequences</taxon>
        <taxon>metagenomes</taxon>
        <taxon>ecological metagenomes</taxon>
    </lineage>
</organism>
<evidence type="ECO:0000259" key="5">
    <source>
        <dbReference type="PROSITE" id="PS51462"/>
    </source>
</evidence>
<dbReference type="SUPFAM" id="SSF55811">
    <property type="entry name" value="Nudix"/>
    <property type="match status" value="1"/>
</dbReference>
<dbReference type="GO" id="GO:0046872">
    <property type="term" value="F:metal ion binding"/>
    <property type="evidence" value="ECO:0007669"/>
    <property type="project" value="UniProtKB-KW"/>
</dbReference>
<dbReference type="AlphaFoldDB" id="A0A3B0SDN6"/>
<name>A0A3B0SDN6_9ZZZZ</name>
<dbReference type="Gene3D" id="3.90.79.10">
    <property type="entry name" value="Nucleoside Triphosphate Pyrophosphohydrolase"/>
    <property type="match status" value="1"/>
</dbReference>
<accession>A0A3B0SDN6</accession>
<evidence type="ECO:0000256" key="2">
    <source>
        <dbReference type="ARBA" id="ARBA00022723"/>
    </source>
</evidence>
<keyword evidence="4" id="KW-0460">Magnesium</keyword>
<evidence type="ECO:0000256" key="3">
    <source>
        <dbReference type="ARBA" id="ARBA00022801"/>
    </source>
</evidence>
<dbReference type="InterPro" id="IPR047198">
    <property type="entry name" value="DDP-like_NUDIX"/>
</dbReference>
<evidence type="ECO:0000256" key="1">
    <source>
        <dbReference type="ARBA" id="ARBA00001946"/>
    </source>
</evidence>
<dbReference type="PROSITE" id="PS51462">
    <property type="entry name" value="NUDIX"/>
    <property type="match status" value="1"/>
</dbReference>
<dbReference type="EMBL" id="UOEG01000268">
    <property type="protein sequence ID" value="VAW04155.1"/>
    <property type="molecule type" value="Genomic_DNA"/>
</dbReference>
<dbReference type="GO" id="GO:0005737">
    <property type="term" value="C:cytoplasm"/>
    <property type="evidence" value="ECO:0007669"/>
    <property type="project" value="TreeGrafter"/>
</dbReference>
<keyword evidence="3" id="KW-0378">Hydrolase</keyword>
<dbReference type="InterPro" id="IPR000086">
    <property type="entry name" value="NUDIX_hydrolase_dom"/>
</dbReference>
<protein>
    <recommendedName>
        <fullName evidence="5">Nudix hydrolase domain-containing protein</fullName>
    </recommendedName>
</protein>
<keyword evidence="2" id="KW-0479">Metal-binding</keyword>
<dbReference type="GO" id="GO:0016462">
    <property type="term" value="F:pyrophosphatase activity"/>
    <property type="evidence" value="ECO:0007669"/>
    <property type="project" value="InterPro"/>
</dbReference>
<evidence type="ECO:0000256" key="4">
    <source>
        <dbReference type="ARBA" id="ARBA00022842"/>
    </source>
</evidence>
<sequence>MTLQKTKQTPIKLQDAAKSDVRTQFAALCYRMHKDEVQVLLITARQSGRWIIPKGWPMDGKTPGESALAEAWEEAGVKGKVTGRSLGLFSYHKDIDTKREMPCVAMVYPIKVKSLAKKFPESGERKRKWFSLKKAASRVSGPELEHILKVFDPEFLQP</sequence>
<dbReference type="PANTHER" id="PTHR12629">
    <property type="entry name" value="DIPHOSPHOINOSITOL POLYPHOSPHATE PHOSPHOHYDROLASE"/>
    <property type="match status" value="1"/>
</dbReference>
<dbReference type="GO" id="GO:0005634">
    <property type="term" value="C:nucleus"/>
    <property type="evidence" value="ECO:0007669"/>
    <property type="project" value="TreeGrafter"/>
</dbReference>
<comment type="cofactor">
    <cofactor evidence="1">
        <name>Mg(2+)</name>
        <dbReference type="ChEBI" id="CHEBI:18420"/>
    </cofactor>
</comment>